<dbReference type="RefSeq" id="WP_155175557.1">
    <property type="nucleotide sequence ID" value="NZ_BAAAFL010000003.1"/>
</dbReference>
<dbReference type="Proteomes" id="UP000798808">
    <property type="component" value="Unassembled WGS sequence"/>
</dbReference>
<organism evidence="1 2">
    <name type="scientific">Fulvivirga kasyanovii</name>
    <dbReference type="NCBI Taxonomy" id="396812"/>
    <lineage>
        <taxon>Bacteria</taxon>
        <taxon>Pseudomonadati</taxon>
        <taxon>Bacteroidota</taxon>
        <taxon>Cytophagia</taxon>
        <taxon>Cytophagales</taxon>
        <taxon>Fulvivirgaceae</taxon>
        <taxon>Fulvivirga</taxon>
    </lineage>
</organism>
<sequence>MINQVYKHTAHLLASEKKSASEVIDILTGKGIPQDSARQIVEQVAEHVEKAKKNGQKKICYMVHYGVLVV</sequence>
<name>A0ABW9RYE7_9BACT</name>
<accession>A0ABW9RYE7</accession>
<reference evidence="1 2" key="1">
    <citation type="submission" date="2019-02" db="EMBL/GenBank/DDBJ databases">
        <authorList>
            <person name="Goldberg S.R."/>
            <person name="Haltli B.A."/>
            <person name="Correa H."/>
            <person name="Russell K.G."/>
        </authorList>
    </citation>
    <scope>NUCLEOTIDE SEQUENCE [LARGE SCALE GENOMIC DNA]</scope>
    <source>
        <strain evidence="1 2">JCM 16186</strain>
    </source>
</reference>
<protein>
    <submittedName>
        <fullName evidence="1">Uncharacterized protein</fullName>
    </submittedName>
</protein>
<dbReference type="EMBL" id="SMLW01000657">
    <property type="protein sequence ID" value="MTI28233.1"/>
    <property type="molecule type" value="Genomic_DNA"/>
</dbReference>
<comment type="caution">
    <text evidence="1">The sequence shown here is derived from an EMBL/GenBank/DDBJ whole genome shotgun (WGS) entry which is preliminary data.</text>
</comment>
<proteinExistence type="predicted"/>
<evidence type="ECO:0000313" key="2">
    <source>
        <dbReference type="Proteomes" id="UP000798808"/>
    </source>
</evidence>
<evidence type="ECO:0000313" key="1">
    <source>
        <dbReference type="EMBL" id="MTI28233.1"/>
    </source>
</evidence>
<keyword evidence="2" id="KW-1185">Reference proteome</keyword>
<gene>
    <name evidence="1" type="ORF">E1163_24975</name>
</gene>